<name>A0AAE1CZ17_9GAST</name>
<comment type="caution">
    <text evidence="3">The sequence shown here is derived from an EMBL/GenBank/DDBJ whole genome shotgun (WGS) entry which is preliminary data.</text>
</comment>
<keyword evidence="1" id="KW-0560">Oxidoreductase</keyword>
<dbReference type="GO" id="GO:0008203">
    <property type="term" value="P:cholesterol metabolic process"/>
    <property type="evidence" value="ECO:0007669"/>
    <property type="project" value="InterPro"/>
</dbReference>
<dbReference type="AlphaFoldDB" id="A0AAE1CZ17"/>
<dbReference type="GO" id="GO:0016491">
    <property type="term" value="F:oxidoreductase activity"/>
    <property type="evidence" value="ECO:0007669"/>
    <property type="project" value="UniProtKB-KW"/>
</dbReference>
<organism evidence="3 4">
    <name type="scientific">Elysia crispata</name>
    <name type="common">lettuce slug</name>
    <dbReference type="NCBI Taxonomy" id="231223"/>
    <lineage>
        <taxon>Eukaryota</taxon>
        <taxon>Metazoa</taxon>
        <taxon>Spiralia</taxon>
        <taxon>Lophotrochozoa</taxon>
        <taxon>Mollusca</taxon>
        <taxon>Gastropoda</taxon>
        <taxon>Heterobranchia</taxon>
        <taxon>Euthyneura</taxon>
        <taxon>Panpulmonata</taxon>
        <taxon>Sacoglossa</taxon>
        <taxon>Placobranchoidea</taxon>
        <taxon>Plakobranchidae</taxon>
        <taxon>Elysia</taxon>
    </lineage>
</organism>
<feature type="domain" description="3-ketosteroid-9-alpha-monooxygenase oxygenase component-like C-terminal" evidence="2">
    <location>
        <begin position="19"/>
        <end position="69"/>
    </location>
</feature>
<dbReference type="EMBL" id="JAWDGP010006242">
    <property type="protein sequence ID" value="KAK3744861.1"/>
    <property type="molecule type" value="Genomic_DNA"/>
</dbReference>
<dbReference type="Proteomes" id="UP001283361">
    <property type="component" value="Unassembled WGS sequence"/>
</dbReference>
<dbReference type="Pfam" id="PF19298">
    <property type="entry name" value="KshA_C"/>
    <property type="match status" value="1"/>
</dbReference>
<dbReference type="InterPro" id="IPR045605">
    <property type="entry name" value="KshA-like_C"/>
</dbReference>
<evidence type="ECO:0000313" key="4">
    <source>
        <dbReference type="Proteomes" id="UP001283361"/>
    </source>
</evidence>
<gene>
    <name evidence="3" type="ORF">RRG08_050799</name>
</gene>
<dbReference type="Gene3D" id="3.90.380.10">
    <property type="entry name" value="Naphthalene 1,2-dioxygenase Alpha Subunit, Chain A, domain 1"/>
    <property type="match status" value="1"/>
</dbReference>
<evidence type="ECO:0000256" key="1">
    <source>
        <dbReference type="ARBA" id="ARBA00023002"/>
    </source>
</evidence>
<reference evidence="3" key="1">
    <citation type="journal article" date="2023" name="G3 (Bethesda)">
        <title>A reference genome for the long-term kleptoplast-retaining sea slug Elysia crispata morphotype clarki.</title>
        <authorList>
            <person name="Eastman K.E."/>
            <person name="Pendleton A.L."/>
            <person name="Shaikh M.A."/>
            <person name="Suttiyut T."/>
            <person name="Ogas R."/>
            <person name="Tomko P."/>
            <person name="Gavelis G."/>
            <person name="Widhalm J.R."/>
            <person name="Wisecaver J.H."/>
        </authorList>
    </citation>
    <scope>NUCLEOTIDE SEQUENCE</scope>
    <source>
        <strain evidence="3">ECLA1</strain>
    </source>
</reference>
<accession>A0AAE1CZ17</accession>
<evidence type="ECO:0000259" key="2">
    <source>
        <dbReference type="Pfam" id="PF19298"/>
    </source>
</evidence>
<protein>
    <recommendedName>
        <fullName evidence="2">3-ketosteroid-9-alpha-monooxygenase oxygenase component-like C-terminal domain-containing protein</fullName>
    </recommendedName>
</protein>
<proteinExistence type="predicted"/>
<keyword evidence="4" id="KW-1185">Reference proteome</keyword>
<evidence type="ECO:0000313" key="3">
    <source>
        <dbReference type="EMBL" id="KAK3744861.1"/>
    </source>
</evidence>
<sequence length="138" mass="16216">MVQKVTHDIYVSSYILPPVAKFYMLGEALMVERDIMIWNNKQYVRRPLYVASKEDKLVKKHREWYSQFYSKLDKPLLPIDSAFIEFLRGVVGWLFKTAGFIKRFPKYDTSMSVPSEKERSDLVMSLSDHDSVTNELVV</sequence>